<evidence type="ECO:0000259" key="5">
    <source>
        <dbReference type="PROSITE" id="PS50893"/>
    </source>
</evidence>
<name>A0A2Z2MK10_9EURY</name>
<reference evidence="6 7" key="1">
    <citation type="submission" date="2016-04" db="EMBL/GenBank/DDBJ databases">
        <title>Complete genome sequence of Thermococcus barossii type strain SHCK-94.</title>
        <authorList>
            <person name="Oger P.M."/>
        </authorList>
    </citation>
    <scope>NUCLEOTIDE SEQUENCE [LARGE SCALE GENOMIC DNA]</scope>
    <source>
        <strain evidence="6 7">SHCK-94</strain>
    </source>
</reference>
<dbReference type="InterPro" id="IPR003593">
    <property type="entry name" value="AAA+_ATPase"/>
</dbReference>
<dbReference type="RefSeq" id="WP_088865072.1">
    <property type="nucleotide sequence ID" value="NZ_CP015101.1"/>
</dbReference>
<dbReference type="KEGG" id="tbs:A3L01_06680"/>
<dbReference type="GeneID" id="33326446"/>
<evidence type="ECO:0000313" key="7">
    <source>
        <dbReference type="Proteomes" id="UP000250272"/>
    </source>
</evidence>
<dbReference type="InterPro" id="IPR003439">
    <property type="entry name" value="ABC_transporter-like_ATP-bd"/>
</dbReference>
<sequence length="367" mass="41110">MVEVKLEGITKRFGDFEAVKDLNLTIKDGEFLVLLGPSGCGKTTTLRMISGLETPSEGRIYFGDRDVTYLPPKDRNISMVFQSYAVWPHMKVFDNIAFPLRVKKYPEDEIKRRVKWAAELLQIENLLDRYPGQLSGGQRQRVAVARAIVVEPDVLLMDEPLSNLDAKLRVAMRAEIKKLQTKLKVTTIYVTHDQVEAMTMGDRIAVMNRGRLLQVGPPTEVYLKPNSLFVATFIGAPEMNILSATVTEKEGLALEGDGFTIHLPEDFRELLLDHIGKDVLLGIRPEHMTVKGVSTLEHVTRTAEIEGTVDFIEALGTDTIVHAKVGENIIKVKLPGHIPLPVGEKIKIEIDLDNIHIFDRDTEKAII</sequence>
<dbReference type="NCBIfam" id="NF008653">
    <property type="entry name" value="PRK11650.1"/>
    <property type="match status" value="1"/>
</dbReference>
<dbReference type="InterPro" id="IPR008995">
    <property type="entry name" value="Mo/tungstate-bd_C_term_dom"/>
</dbReference>
<accession>A0A2Z2MK10</accession>
<keyword evidence="3" id="KW-0547">Nucleotide-binding</keyword>
<dbReference type="GO" id="GO:0005524">
    <property type="term" value="F:ATP binding"/>
    <property type="evidence" value="ECO:0007669"/>
    <property type="project" value="UniProtKB-KW"/>
</dbReference>
<evidence type="ECO:0000256" key="2">
    <source>
        <dbReference type="ARBA" id="ARBA00022448"/>
    </source>
</evidence>
<dbReference type="CDD" id="cd03301">
    <property type="entry name" value="ABC_MalK_N"/>
    <property type="match status" value="1"/>
</dbReference>
<dbReference type="InterPro" id="IPR047641">
    <property type="entry name" value="ABC_transpr_MalK/UgpC-like"/>
</dbReference>
<keyword evidence="4 6" id="KW-0067">ATP-binding</keyword>
<dbReference type="InterPro" id="IPR012340">
    <property type="entry name" value="NA-bd_OB-fold"/>
</dbReference>
<feature type="domain" description="ABC transporter" evidence="5">
    <location>
        <begin position="4"/>
        <end position="234"/>
    </location>
</feature>
<dbReference type="PANTHER" id="PTHR43875">
    <property type="entry name" value="MALTODEXTRIN IMPORT ATP-BINDING PROTEIN MSMX"/>
    <property type="match status" value="1"/>
</dbReference>
<protein>
    <submittedName>
        <fullName evidence="6">Sugar ABC transporter ATP-binding protein</fullName>
    </submittedName>
</protein>
<dbReference type="Pfam" id="PF00005">
    <property type="entry name" value="ABC_tran"/>
    <property type="match status" value="1"/>
</dbReference>
<evidence type="ECO:0000256" key="3">
    <source>
        <dbReference type="ARBA" id="ARBA00022741"/>
    </source>
</evidence>
<dbReference type="Gene3D" id="2.40.50.100">
    <property type="match status" value="1"/>
</dbReference>
<dbReference type="GO" id="GO:0008643">
    <property type="term" value="P:carbohydrate transport"/>
    <property type="evidence" value="ECO:0007669"/>
    <property type="project" value="InterPro"/>
</dbReference>
<dbReference type="InterPro" id="IPR015855">
    <property type="entry name" value="ABC_transpr_MalK-like"/>
</dbReference>
<dbReference type="AlphaFoldDB" id="A0A2Z2MK10"/>
<dbReference type="EMBL" id="CP015101">
    <property type="protein sequence ID" value="ASJ05065.1"/>
    <property type="molecule type" value="Genomic_DNA"/>
</dbReference>
<keyword evidence="7" id="KW-1185">Reference proteome</keyword>
<evidence type="ECO:0000256" key="4">
    <source>
        <dbReference type="ARBA" id="ARBA00022840"/>
    </source>
</evidence>
<keyword evidence="2" id="KW-0813">Transport</keyword>
<proteinExistence type="predicted"/>
<dbReference type="PROSITE" id="PS00211">
    <property type="entry name" value="ABC_TRANSPORTER_1"/>
    <property type="match status" value="1"/>
</dbReference>
<dbReference type="Gene3D" id="2.40.50.140">
    <property type="entry name" value="Nucleic acid-binding proteins"/>
    <property type="match status" value="1"/>
</dbReference>
<organism evidence="6 7">
    <name type="scientific">Thermococcus barossii</name>
    <dbReference type="NCBI Taxonomy" id="54077"/>
    <lineage>
        <taxon>Archaea</taxon>
        <taxon>Methanobacteriati</taxon>
        <taxon>Methanobacteriota</taxon>
        <taxon>Thermococci</taxon>
        <taxon>Thermococcales</taxon>
        <taxon>Thermococcaceae</taxon>
        <taxon>Thermococcus</taxon>
    </lineage>
</organism>
<comment type="subcellular location">
    <subcellularLocation>
        <location evidence="1">Cell membrane</location>
        <topology evidence="1">Peripheral membrane protein</topology>
    </subcellularLocation>
</comment>
<dbReference type="Proteomes" id="UP000250272">
    <property type="component" value="Chromosome"/>
</dbReference>
<dbReference type="PROSITE" id="PS50893">
    <property type="entry name" value="ABC_TRANSPORTER_2"/>
    <property type="match status" value="1"/>
</dbReference>
<dbReference type="FunFam" id="3.40.50.300:FF:000042">
    <property type="entry name" value="Maltose/maltodextrin ABC transporter, ATP-binding protein"/>
    <property type="match status" value="1"/>
</dbReference>
<dbReference type="SMART" id="SM00382">
    <property type="entry name" value="AAA"/>
    <property type="match status" value="1"/>
</dbReference>
<dbReference type="InterPro" id="IPR040582">
    <property type="entry name" value="OB_MalK-like"/>
</dbReference>
<dbReference type="PANTHER" id="PTHR43875:SF1">
    <property type="entry name" value="OSMOPROTECTIVE COMPOUNDS UPTAKE ATP-BINDING PROTEIN GGTA"/>
    <property type="match status" value="1"/>
</dbReference>
<dbReference type="Pfam" id="PF17912">
    <property type="entry name" value="OB_MalK"/>
    <property type="match status" value="1"/>
</dbReference>
<dbReference type="InterPro" id="IPR017871">
    <property type="entry name" value="ABC_transporter-like_CS"/>
</dbReference>
<dbReference type="GO" id="GO:0016887">
    <property type="term" value="F:ATP hydrolysis activity"/>
    <property type="evidence" value="ECO:0007669"/>
    <property type="project" value="InterPro"/>
</dbReference>
<gene>
    <name evidence="6" type="ORF">A3L01_06680</name>
</gene>
<dbReference type="GO" id="GO:0055052">
    <property type="term" value="C:ATP-binding cassette (ABC) transporter complex, substrate-binding subunit-containing"/>
    <property type="evidence" value="ECO:0007669"/>
    <property type="project" value="TreeGrafter"/>
</dbReference>
<dbReference type="SUPFAM" id="SSF52540">
    <property type="entry name" value="P-loop containing nucleoside triphosphate hydrolases"/>
    <property type="match status" value="1"/>
</dbReference>
<dbReference type="OrthoDB" id="18368at2157"/>
<dbReference type="Gene3D" id="3.40.50.300">
    <property type="entry name" value="P-loop containing nucleotide triphosphate hydrolases"/>
    <property type="match status" value="1"/>
</dbReference>
<evidence type="ECO:0000313" key="6">
    <source>
        <dbReference type="EMBL" id="ASJ05065.1"/>
    </source>
</evidence>
<dbReference type="GO" id="GO:0140359">
    <property type="term" value="F:ABC-type transporter activity"/>
    <property type="evidence" value="ECO:0007669"/>
    <property type="project" value="InterPro"/>
</dbReference>
<dbReference type="SUPFAM" id="SSF50331">
    <property type="entry name" value="MOP-like"/>
    <property type="match status" value="1"/>
</dbReference>
<dbReference type="InterPro" id="IPR027417">
    <property type="entry name" value="P-loop_NTPase"/>
</dbReference>
<evidence type="ECO:0000256" key="1">
    <source>
        <dbReference type="ARBA" id="ARBA00004202"/>
    </source>
</evidence>